<dbReference type="EMBL" id="CAJNOH010002232">
    <property type="protein sequence ID" value="CAF1281656.1"/>
    <property type="molecule type" value="Genomic_DNA"/>
</dbReference>
<dbReference type="EMBL" id="CAJNOL010003376">
    <property type="protein sequence ID" value="CAF1560233.1"/>
    <property type="molecule type" value="Genomic_DNA"/>
</dbReference>
<gene>
    <name evidence="2" type="ORF">JXQ802_LOCUS44301</name>
    <name evidence="1" type="ORF">PYM288_LOCUS28913</name>
</gene>
<dbReference type="AlphaFoldDB" id="A0A815CCE7"/>
<proteinExistence type="predicted"/>
<accession>A0A815CCE7</accession>
<evidence type="ECO:0000313" key="4">
    <source>
        <dbReference type="Proteomes" id="UP000663870"/>
    </source>
</evidence>
<evidence type="ECO:0000313" key="1">
    <source>
        <dbReference type="EMBL" id="CAF1281656.1"/>
    </source>
</evidence>
<dbReference type="Proteomes" id="UP000663870">
    <property type="component" value="Unassembled WGS sequence"/>
</dbReference>
<evidence type="ECO:0000313" key="2">
    <source>
        <dbReference type="EMBL" id="CAF1560233.1"/>
    </source>
</evidence>
<reference evidence="1" key="1">
    <citation type="submission" date="2021-02" db="EMBL/GenBank/DDBJ databases">
        <authorList>
            <person name="Nowell W R."/>
        </authorList>
    </citation>
    <scope>NUCLEOTIDE SEQUENCE</scope>
</reference>
<comment type="caution">
    <text evidence="1">The sequence shown here is derived from an EMBL/GenBank/DDBJ whole genome shotgun (WGS) entry which is preliminary data.</text>
</comment>
<sequence length="156" mass="18377">MALSSNTCFKCNSNNTKQYADVFDADYEKIFSEIIERHYVDINQYRQKIITTQNDETNDIPFQKIYREFQQTVSHRSFISVILHLDGIGLGKSNKLVLWLLSCTIVELPPHLRNKRENMIPLSAWIAPREPIIHSWLNECIQRLKYLKLSGMYIKK</sequence>
<name>A0A815CCE7_9BILA</name>
<keyword evidence="4" id="KW-1185">Reference proteome</keyword>
<dbReference type="Proteomes" id="UP000663854">
    <property type="component" value="Unassembled WGS sequence"/>
</dbReference>
<evidence type="ECO:0000313" key="3">
    <source>
        <dbReference type="Proteomes" id="UP000663854"/>
    </source>
</evidence>
<organism evidence="1 3">
    <name type="scientific">Rotaria sordida</name>
    <dbReference type="NCBI Taxonomy" id="392033"/>
    <lineage>
        <taxon>Eukaryota</taxon>
        <taxon>Metazoa</taxon>
        <taxon>Spiralia</taxon>
        <taxon>Gnathifera</taxon>
        <taxon>Rotifera</taxon>
        <taxon>Eurotatoria</taxon>
        <taxon>Bdelloidea</taxon>
        <taxon>Philodinida</taxon>
        <taxon>Philodinidae</taxon>
        <taxon>Rotaria</taxon>
    </lineage>
</organism>
<protein>
    <submittedName>
        <fullName evidence="1">Uncharacterized protein</fullName>
    </submittedName>
</protein>